<evidence type="ECO:0000256" key="9">
    <source>
        <dbReference type="RuleBase" id="RU003375"/>
    </source>
</evidence>
<feature type="transmembrane region" description="Helical" evidence="10">
    <location>
        <begin position="41"/>
        <end position="58"/>
    </location>
</feature>
<dbReference type="AlphaFoldDB" id="A0A1B2RYT5"/>
<evidence type="ECO:0000256" key="1">
    <source>
        <dbReference type="ARBA" id="ARBA00004141"/>
    </source>
</evidence>
<evidence type="ECO:0000313" key="12">
    <source>
        <dbReference type="EMBL" id="AOC61496.1"/>
    </source>
</evidence>
<dbReference type="PROSITE" id="PS50253">
    <property type="entry name" value="COX3"/>
    <property type="match status" value="1"/>
</dbReference>
<dbReference type="InterPro" id="IPR033945">
    <property type="entry name" value="Cyt_c_oxase_su3_dom"/>
</dbReference>
<evidence type="ECO:0000256" key="2">
    <source>
        <dbReference type="ARBA" id="ARBA00010581"/>
    </source>
</evidence>
<dbReference type="InterPro" id="IPR013833">
    <property type="entry name" value="Cyt_c_oxidase_su3_a-hlx"/>
</dbReference>
<dbReference type="SUPFAM" id="SSF81452">
    <property type="entry name" value="Cytochrome c oxidase subunit III-like"/>
    <property type="match status" value="1"/>
</dbReference>
<keyword evidence="5 9" id="KW-0812">Transmembrane</keyword>
<keyword evidence="9 12" id="KW-0496">Mitochondrion</keyword>
<dbReference type="InterPro" id="IPR000298">
    <property type="entry name" value="Cyt_c_oxidase-like_su3"/>
</dbReference>
<feature type="transmembrane region" description="Helical" evidence="10">
    <location>
        <begin position="159"/>
        <end position="176"/>
    </location>
</feature>
<feature type="transmembrane region" description="Helical" evidence="10">
    <location>
        <begin position="240"/>
        <end position="260"/>
    </location>
</feature>
<dbReference type="PANTHER" id="PTHR11403:SF7">
    <property type="entry name" value="CYTOCHROME C OXIDASE SUBUNIT 3"/>
    <property type="match status" value="1"/>
</dbReference>
<reference evidence="12" key="1">
    <citation type="journal article" date="2016" name="Genome Biol. Evol.">
        <title>Mitochondrion-to-Chloroplast DNA Transfers and Intragenomic Proliferation of Chloroplast Group II Introns in Gloeotilopsis Green Algae (Ulotrichales, Ulvophyceae).</title>
        <authorList>
            <person name="Turmel M."/>
            <person name="Otis C."/>
            <person name="Lemieux C."/>
        </authorList>
    </citation>
    <scope>NUCLEOTIDE SEQUENCE</scope>
</reference>
<gene>
    <name evidence="12" type="primary">cox3</name>
</gene>
<dbReference type="GO" id="GO:0006123">
    <property type="term" value="P:mitochondrial electron transport, cytochrome c to oxygen"/>
    <property type="evidence" value="ECO:0007669"/>
    <property type="project" value="UniProtKB-ARBA"/>
</dbReference>
<evidence type="ECO:0000256" key="8">
    <source>
        <dbReference type="ARBA" id="ARBA00023136"/>
    </source>
</evidence>
<evidence type="ECO:0000256" key="7">
    <source>
        <dbReference type="ARBA" id="ARBA00022989"/>
    </source>
</evidence>
<feature type="domain" description="Heme-copper oxidase subunit III family profile" evidence="11">
    <location>
        <begin position="2"/>
        <end position="261"/>
    </location>
</feature>
<feature type="transmembrane region" description="Helical" evidence="10">
    <location>
        <begin position="12"/>
        <end position="35"/>
    </location>
</feature>
<dbReference type="InterPro" id="IPR035973">
    <property type="entry name" value="Cyt_c_oxidase_su3-like_sf"/>
</dbReference>
<dbReference type="GO" id="GO:0031967">
    <property type="term" value="C:organelle envelope"/>
    <property type="evidence" value="ECO:0007669"/>
    <property type="project" value="UniProtKB-ARBA"/>
</dbReference>
<geneLocation type="mitochondrion" evidence="12"/>
<dbReference type="GO" id="GO:0031090">
    <property type="term" value="C:organelle membrane"/>
    <property type="evidence" value="ECO:0007669"/>
    <property type="project" value="UniProtKB-ARBA"/>
</dbReference>
<evidence type="ECO:0000259" key="11">
    <source>
        <dbReference type="PROSITE" id="PS50253"/>
    </source>
</evidence>
<dbReference type="GO" id="GO:0005739">
    <property type="term" value="C:mitochondrion"/>
    <property type="evidence" value="ECO:0007669"/>
    <property type="project" value="TreeGrafter"/>
</dbReference>
<dbReference type="Gene3D" id="1.20.120.80">
    <property type="entry name" value="Cytochrome c oxidase, subunit III, four-helix bundle"/>
    <property type="match status" value="1"/>
</dbReference>
<dbReference type="EMBL" id="KX306822">
    <property type="protein sequence ID" value="AOC61496.1"/>
    <property type="molecule type" value="Genomic_DNA"/>
</dbReference>
<sequence>MQKHPFHLVDSSPWPLFASIALGGFTTGLVGWFHGYLYGDTLASVSFLSLIYVAFVWWRDVLRESVYQGHHTRAVQTGIRYGMILFIVSEVMLFAGLFWAFAHSSLAPTIELAGVWPPRGIEALDPFGIPFLNTLILLSSGATITWAHYAILLGNRKQGMYSLVLTIILAAIFTGFQAYEYVNASFTISDSVYGSAFYMLTGLHGAHVFVGTLFIAVCLLRLTKAELRPDHHLGFELAALYWHFVDVVWLLVFIVVYWWGS</sequence>
<dbReference type="Pfam" id="PF00510">
    <property type="entry name" value="COX3"/>
    <property type="match status" value="1"/>
</dbReference>
<evidence type="ECO:0000256" key="5">
    <source>
        <dbReference type="ARBA" id="ARBA00022692"/>
    </source>
</evidence>
<dbReference type="Gene3D" id="1.10.287.70">
    <property type="match status" value="1"/>
</dbReference>
<feature type="transmembrane region" description="Helical" evidence="10">
    <location>
        <begin position="196"/>
        <end position="220"/>
    </location>
</feature>
<dbReference type="FunFam" id="1.20.120.80:FF:000002">
    <property type="entry name" value="Cytochrome c oxidase subunit 3"/>
    <property type="match status" value="1"/>
</dbReference>
<name>A0A1B2RYT5_9CHLO</name>
<dbReference type="PANTHER" id="PTHR11403">
    <property type="entry name" value="CYTOCHROME C OXIDASE SUBUNIT III"/>
    <property type="match status" value="1"/>
</dbReference>
<dbReference type="GO" id="GO:0004129">
    <property type="term" value="F:cytochrome-c oxidase activity"/>
    <property type="evidence" value="ECO:0007669"/>
    <property type="project" value="InterPro"/>
</dbReference>
<dbReference type="InterPro" id="IPR024791">
    <property type="entry name" value="Cyt_c/ubiquinol_Oxase_su3"/>
</dbReference>
<keyword evidence="6" id="KW-1278">Translocase</keyword>
<comment type="subunit">
    <text evidence="3">Component of the cytochrome c oxidase (complex IV, CIV), a multisubunit enzyme composed of a catalytic core of 3 subunits and several supernumerary subunits. The complex exists as a monomer or a dimer and forms supercomplexes (SCs) in the inner mitochondrial membrane with ubiquinol-cytochrome c oxidoreductase (cytochrome b-c1 complex, complex III, CIII).</text>
</comment>
<evidence type="ECO:0000256" key="10">
    <source>
        <dbReference type="SAM" id="Phobius"/>
    </source>
</evidence>
<comment type="subcellular location">
    <subcellularLocation>
        <location evidence="1">Membrane</location>
        <topology evidence="1">Multi-pass membrane protein</topology>
    </subcellularLocation>
</comment>
<comment type="similarity">
    <text evidence="2 9">Belongs to the cytochrome c oxidase subunit 3 family.</text>
</comment>
<accession>A0A1B2RYT5</accession>
<dbReference type="FunFam" id="1.10.287.70:FF:000082">
    <property type="entry name" value="Cytochrome c oxidase subunit 3"/>
    <property type="match status" value="1"/>
</dbReference>
<keyword evidence="7 10" id="KW-1133">Transmembrane helix</keyword>
<organism evidence="12">
    <name type="scientific">Rhexinema sarcinoideum</name>
    <dbReference type="NCBI Taxonomy" id="43261"/>
    <lineage>
        <taxon>Eukaryota</taxon>
        <taxon>Viridiplantae</taxon>
        <taxon>Chlorophyta</taxon>
        <taxon>core chlorophytes</taxon>
        <taxon>Ulvophyceae</taxon>
        <taxon>OUU clade</taxon>
        <taxon>Ulotrichales</taxon>
        <taxon>Helicodictyaceae</taxon>
        <taxon>Rhexinema</taxon>
    </lineage>
</organism>
<feature type="transmembrane region" description="Helical" evidence="10">
    <location>
        <begin position="79"/>
        <end position="102"/>
    </location>
</feature>
<dbReference type="GO" id="GO:0045277">
    <property type="term" value="C:respiratory chain complex IV"/>
    <property type="evidence" value="ECO:0007669"/>
    <property type="project" value="UniProtKB-ARBA"/>
</dbReference>
<keyword evidence="8 10" id="KW-0472">Membrane</keyword>
<comment type="function">
    <text evidence="9">Component of the cytochrome c oxidase, the last enzyme in the mitochondrial electron transport chain which drives oxidative phosphorylation. The respiratory chain contains 3 multisubunit complexes succinate dehydrogenase (complex II, CII), ubiquinol-cytochrome c oxidoreductase (cytochrome b-c1 complex, complex III, CIII) and cytochrome c oxidase (complex IV, CIV), that cooperate to transfer electrons derived from NADH and succinate to molecular oxygen, creating an electrochemical gradient over the inner membrane that drives transmembrane transport and the ATP synthase. Cytochrome c oxidase is the component of the respiratory chain that catalyzes the reduction of oxygen to water. Electrons originating from reduced cytochrome c in the intermembrane space (IMS) are transferred via the dinuclear copper A center (CU(A)) of subunit 2 and heme A of subunit 1 to the active site in subunit 1, a binuclear center (BNC) formed by heme A3 and copper B (CU(B)). The BNC reduces molecular oxygen to 2 water molecules using 4 electrons from cytochrome c in the IMS and 4 protons from the mitochondrial matrix.</text>
</comment>
<evidence type="ECO:0000256" key="6">
    <source>
        <dbReference type="ARBA" id="ARBA00022967"/>
    </source>
</evidence>
<feature type="transmembrane region" description="Helical" evidence="10">
    <location>
        <begin position="127"/>
        <end position="147"/>
    </location>
</feature>
<proteinExistence type="inferred from homology"/>
<dbReference type="CDD" id="cd01665">
    <property type="entry name" value="Cyt_c_Oxidase_III"/>
    <property type="match status" value="1"/>
</dbReference>
<evidence type="ECO:0000256" key="4">
    <source>
        <dbReference type="ARBA" id="ARBA00015944"/>
    </source>
</evidence>
<protein>
    <recommendedName>
        <fullName evidence="4 9">Cytochrome c oxidase subunit 3</fullName>
    </recommendedName>
</protein>
<evidence type="ECO:0000256" key="3">
    <source>
        <dbReference type="ARBA" id="ARBA00011164"/>
    </source>
</evidence>